<organism evidence="1 2">
    <name type="scientific">Paraburkholderia madseniana</name>
    <dbReference type="NCBI Taxonomy" id="2599607"/>
    <lineage>
        <taxon>Bacteria</taxon>
        <taxon>Pseudomonadati</taxon>
        <taxon>Pseudomonadota</taxon>
        <taxon>Betaproteobacteria</taxon>
        <taxon>Burkholderiales</taxon>
        <taxon>Burkholderiaceae</taxon>
        <taxon>Paraburkholderia</taxon>
    </lineage>
</organism>
<name>A0A6N6WJL9_9BURK</name>
<sequence>MSKTVLFVHGTGVRKASYEQSAARIAHGLKRVAPTAKLESCLWGDELGAKLGLNGASIPEFSGVNAAQPSEDQVQALWELLGHDPLFELRELALRDQRTLVSPAAQGIKVQFLEQLRLLGHDATALGLLEGRASLVQWADATTLVADAPALKAALVAAPNVDTPLRVATARAVVAALQQKLDDENMPTLRRALRDQVVDRCVDHFGGRELGVKDWITSRVVGLGLRWATTRARRNRDSLFSAASPTAGDVLLYQARGAAIRAFIEQRIGDCGDNVAILAHSLGGIACVDVLIECPLPAVKLLVTVGSQAPFLYEIGALSSLPFGTPLPKHFPERWINFFDRNDLLSYCAQRVFGDRAVDYEIASRQPFPQAHSAYWDEPELWQRLKPHLLS</sequence>
<dbReference type="SUPFAM" id="SSF53474">
    <property type="entry name" value="alpha/beta-Hydrolases"/>
    <property type="match status" value="1"/>
</dbReference>
<evidence type="ECO:0000313" key="1">
    <source>
        <dbReference type="EMBL" id="KAE8760842.1"/>
    </source>
</evidence>
<dbReference type="OrthoDB" id="70513at2"/>
<protein>
    <recommendedName>
        <fullName evidence="3">Alpha/beta hydrolase</fullName>
    </recommendedName>
</protein>
<dbReference type="InterPro" id="IPR029058">
    <property type="entry name" value="AB_hydrolase_fold"/>
</dbReference>
<gene>
    <name evidence="1" type="ORF">FSO04_06345</name>
</gene>
<evidence type="ECO:0008006" key="3">
    <source>
        <dbReference type="Google" id="ProtNLM"/>
    </source>
</evidence>
<proteinExistence type="predicted"/>
<comment type="caution">
    <text evidence="1">The sequence shown here is derived from an EMBL/GenBank/DDBJ whole genome shotgun (WGS) entry which is preliminary data.</text>
</comment>
<dbReference type="AlphaFoldDB" id="A0A6N6WJL9"/>
<dbReference type="Proteomes" id="UP000463700">
    <property type="component" value="Unassembled WGS sequence"/>
</dbReference>
<reference evidence="1 2" key="1">
    <citation type="journal article" date="2020" name="Int. J. Syst. Evol. Microbiol.">
        <title>Paraburkholderia madseniana sp. nov., a phenolic acid-degrading bacterium isolated from acidic forest soil.</title>
        <authorList>
            <person name="Wilhelm R.C."/>
            <person name="Murphy S.J.L."/>
            <person name="Feriancek N.M."/>
            <person name="Karasz D.C."/>
            <person name="DeRito C.M."/>
            <person name="Newman J.D."/>
            <person name="Buckley D.H."/>
        </authorList>
    </citation>
    <scope>NUCLEOTIDE SEQUENCE [LARGE SCALE GENOMIC DNA]</scope>
    <source>
        <strain evidence="1 2">RP11</strain>
    </source>
</reference>
<evidence type="ECO:0000313" key="2">
    <source>
        <dbReference type="Proteomes" id="UP000463700"/>
    </source>
</evidence>
<dbReference type="EMBL" id="VOSW01000008">
    <property type="protein sequence ID" value="KAE8760842.1"/>
    <property type="molecule type" value="Genomic_DNA"/>
</dbReference>
<accession>A0A6N6WJL9</accession>
<dbReference type="RefSeq" id="WP_154558874.1">
    <property type="nucleotide sequence ID" value="NZ_VOSW01000008.1"/>
</dbReference>